<dbReference type="AlphaFoldDB" id="A0A6S7FVS4"/>
<dbReference type="EMBL" id="CACRXK020000241">
    <property type="protein sequence ID" value="CAB3979906.1"/>
    <property type="molecule type" value="Genomic_DNA"/>
</dbReference>
<dbReference type="Proteomes" id="UP001152795">
    <property type="component" value="Unassembled WGS sequence"/>
</dbReference>
<protein>
    <submittedName>
        <fullName evidence="1">Uncharacterized protein</fullName>
    </submittedName>
</protein>
<dbReference type="OrthoDB" id="10428138at2759"/>
<evidence type="ECO:0000313" key="1">
    <source>
        <dbReference type="EMBL" id="CAB3979906.1"/>
    </source>
</evidence>
<evidence type="ECO:0000313" key="2">
    <source>
        <dbReference type="Proteomes" id="UP001152795"/>
    </source>
</evidence>
<proteinExistence type="predicted"/>
<name>A0A6S7FVS4_PARCT</name>
<organism evidence="1 2">
    <name type="scientific">Paramuricea clavata</name>
    <name type="common">Red gorgonian</name>
    <name type="synonym">Violescent sea-whip</name>
    <dbReference type="NCBI Taxonomy" id="317549"/>
    <lineage>
        <taxon>Eukaryota</taxon>
        <taxon>Metazoa</taxon>
        <taxon>Cnidaria</taxon>
        <taxon>Anthozoa</taxon>
        <taxon>Octocorallia</taxon>
        <taxon>Malacalcyonacea</taxon>
        <taxon>Plexauridae</taxon>
        <taxon>Paramuricea</taxon>
    </lineage>
</organism>
<sequence>MADSRKRGRSDDKVKNNRSPKKSARISSWKDEEVLALLSIMKEETILYNLDNDKTPKEKRSAYRHVAAKMEQKALLGDYDGCLRLQGISKLQFNTNDTQTLHTYIDLNTNLVSFLKLKTSLKFNVTAHWAIPISIRTLR</sequence>
<accession>A0A6S7FVS4</accession>
<comment type="caution">
    <text evidence="1">The sequence shown here is derived from an EMBL/GenBank/DDBJ whole genome shotgun (WGS) entry which is preliminary data.</text>
</comment>
<gene>
    <name evidence="1" type="ORF">PACLA_8A048323</name>
</gene>
<reference evidence="1" key="1">
    <citation type="submission" date="2020-04" db="EMBL/GenBank/DDBJ databases">
        <authorList>
            <person name="Alioto T."/>
            <person name="Alioto T."/>
            <person name="Gomez Garrido J."/>
        </authorList>
    </citation>
    <scope>NUCLEOTIDE SEQUENCE</scope>
    <source>
        <strain evidence="1">A484AB</strain>
    </source>
</reference>
<keyword evidence="2" id="KW-1185">Reference proteome</keyword>